<dbReference type="FunFam" id="3.40.50.300:FF:000216">
    <property type="entry name" value="Type VII secretion ATPase EccA"/>
    <property type="match status" value="3"/>
</dbReference>
<dbReference type="Pfam" id="PF13087">
    <property type="entry name" value="AAA_12"/>
    <property type="match status" value="1"/>
</dbReference>
<feature type="region of interest" description="Disordered" evidence="5">
    <location>
        <begin position="1837"/>
        <end position="1909"/>
    </location>
</feature>
<dbReference type="InterPro" id="IPR003593">
    <property type="entry name" value="AAA+_ATPase"/>
</dbReference>
<feature type="compositionally biased region" description="Basic and acidic residues" evidence="5">
    <location>
        <begin position="942"/>
        <end position="958"/>
    </location>
</feature>
<dbReference type="InterPro" id="IPR041679">
    <property type="entry name" value="DNA2/NAM7-like_C"/>
</dbReference>
<gene>
    <name evidence="7" type="ORF">M7I_8161</name>
</gene>
<dbReference type="Pfam" id="PF13086">
    <property type="entry name" value="AAA_11"/>
    <property type="match status" value="1"/>
</dbReference>
<dbReference type="PANTHER" id="PTHR43392:SF2">
    <property type="entry name" value="AAA-TYPE ATPASE FAMILY PROTEIN _ ANKYRIN REPEAT FAMILY PROTEIN"/>
    <property type="match status" value="1"/>
</dbReference>
<dbReference type="Gene3D" id="3.40.50.300">
    <property type="entry name" value="P-loop containing nucleotide triphosphate hydrolases"/>
    <property type="match status" value="6"/>
</dbReference>
<feature type="region of interest" description="Disordered" evidence="5">
    <location>
        <begin position="932"/>
        <end position="979"/>
    </location>
</feature>
<dbReference type="EMBL" id="AGUE01000275">
    <property type="protein sequence ID" value="EHK96147.1"/>
    <property type="molecule type" value="Genomic_DNA"/>
</dbReference>
<feature type="domain" description="AAA+ ATPase" evidence="6">
    <location>
        <begin position="1599"/>
        <end position="1736"/>
    </location>
</feature>
<evidence type="ECO:0000256" key="4">
    <source>
        <dbReference type="ARBA" id="ARBA00022840"/>
    </source>
</evidence>
<evidence type="ECO:0000256" key="3">
    <source>
        <dbReference type="ARBA" id="ARBA00022806"/>
    </source>
</evidence>
<evidence type="ECO:0000256" key="1">
    <source>
        <dbReference type="ARBA" id="ARBA00010378"/>
    </source>
</evidence>
<dbReference type="InterPro" id="IPR050773">
    <property type="entry name" value="CbxX/CfxQ_RuBisCO_ESX"/>
</dbReference>
<protein>
    <recommendedName>
        <fullName evidence="6">AAA+ ATPase domain-containing protein</fullName>
    </recommendedName>
</protein>
<feature type="domain" description="AAA+ ATPase" evidence="6">
    <location>
        <begin position="1317"/>
        <end position="1441"/>
    </location>
</feature>
<dbReference type="FunFam" id="1.10.8.60:FF:000159">
    <property type="entry name" value="p-loop containing nucleoside triphosphate hydrolase protein"/>
    <property type="match status" value="1"/>
</dbReference>
<dbReference type="Pfam" id="PF17866">
    <property type="entry name" value="AAA_lid_6"/>
    <property type="match status" value="2"/>
</dbReference>
<dbReference type="SMART" id="SM00382">
    <property type="entry name" value="AAA"/>
    <property type="match status" value="4"/>
</dbReference>
<dbReference type="Pfam" id="PF00004">
    <property type="entry name" value="AAA"/>
    <property type="match status" value="3"/>
</dbReference>
<evidence type="ECO:0000259" key="6">
    <source>
        <dbReference type="SMART" id="SM00382"/>
    </source>
</evidence>
<reference evidence="7 8" key="1">
    <citation type="journal article" date="2012" name="Eukaryot. Cell">
        <title>Genome sequence of the fungus Glarea lozoyensis: the first genome sequence of a species from the Helotiaceae family.</title>
        <authorList>
            <person name="Youssar L."/>
            <person name="Gruening B.A."/>
            <person name="Erxleben A."/>
            <person name="Guenther S."/>
            <person name="Huettel W."/>
        </authorList>
    </citation>
    <scope>NUCLEOTIDE SEQUENCE [LARGE SCALE GENOMIC DNA]</scope>
    <source>
        <strain evidence="8">ATCC 74030 / MF5533</strain>
    </source>
</reference>
<evidence type="ECO:0000313" key="7">
    <source>
        <dbReference type="EMBL" id="EHK96147.1"/>
    </source>
</evidence>
<dbReference type="GO" id="GO:0004386">
    <property type="term" value="F:helicase activity"/>
    <property type="evidence" value="ECO:0007669"/>
    <property type="project" value="InterPro"/>
</dbReference>
<dbReference type="GO" id="GO:0005524">
    <property type="term" value="F:ATP binding"/>
    <property type="evidence" value="ECO:0007669"/>
    <property type="project" value="UniProtKB-KW"/>
</dbReference>
<feature type="compositionally biased region" description="Low complexity" evidence="5">
    <location>
        <begin position="1867"/>
        <end position="1884"/>
    </location>
</feature>
<dbReference type="InterPro" id="IPR041677">
    <property type="entry name" value="DNA2/NAM7_AAA_11"/>
</dbReference>
<dbReference type="SUPFAM" id="SSF52540">
    <property type="entry name" value="P-loop containing nucleoside triphosphate hydrolases"/>
    <property type="match status" value="4"/>
</dbReference>
<dbReference type="PANTHER" id="PTHR43392">
    <property type="entry name" value="AAA-TYPE ATPASE FAMILY PROTEIN / ANKYRIN REPEAT FAMILY PROTEIN"/>
    <property type="match status" value="1"/>
</dbReference>
<dbReference type="CDD" id="cd00009">
    <property type="entry name" value="AAA"/>
    <property type="match status" value="1"/>
</dbReference>
<dbReference type="CDD" id="cd18808">
    <property type="entry name" value="SF1_C_Upf1"/>
    <property type="match status" value="1"/>
</dbReference>
<dbReference type="FunFam" id="1.10.8.60:FF:000160">
    <property type="entry name" value="WGS project CABT00000000 data, contig 2.55"/>
    <property type="match status" value="1"/>
</dbReference>
<dbReference type="Proteomes" id="UP000005446">
    <property type="component" value="Unassembled WGS sequence"/>
</dbReference>
<dbReference type="PRINTS" id="PR00819">
    <property type="entry name" value="CBXCFQXSUPER"/>
</dbReference>
<dbReference type="InterPro" id="IPR027417">
    <property type="entry name" value="P-loop_NTPase"/>
</dbReference>
<dbReference type="OrthoDB" id="2423195at2759"/>
<comment type="caution">
    <text evidence="7">The sequence shown here is derived from an EMBL/GenBank/DDBJ whole genome shotgun (WGS) entry which is preliminary data.</text>
</comment>
<feature type="domain" description="AAA+ ATPase" evidence="6">
    <location>
        <begin position="384"/>
        <end position="712"/>
    </location>
</feature>
<dbReference type="GO" id="GO:0016887">
    <property type="term" value="F:ATP hydrolysis activity"/>
    <property type="evidence" value="ECO:0007669"/>
    <property type="project" value="InterPro"/>
</dbReference>
<dbReference type="InterPro" id="IPR041627">
    <property type="entry name" value="AAA_lid_6"/>
</dbReference>
<keyword evidence="4" id="KW-0067">ATP-binding</keyword>
<dbReference type="InterPro" id="IPR047187">
    <property type="entry name" value="SF1_C_Upf1"/>
</dbReference>
<dbReference type="InterPro" id="IPR000641">
    <property type="entry name" value="CbxX/CfxQ"/>
</dbReference>
<proteinExistence type="inferred from homology"/>
<accession>H0EZ98</accession>
<name>H0EZ98_GLAL7</name>
<comment type="similarity">
    <text evidence="1">Belongs to the CbxX/CfxQ family.</text>
</comment>
<organism evidence="7 8">
    <name type="scientific">Glarea lozoyensis (strain ATCC 74030 / MF5533)</name>
    <dbReference type="NCBI Taxonomy" id="1104152"/>
    <lineage>
        <taxon>Eukaryota</taxon>
        <taxon>Fungi</taxon>
        <taxon>Dikarya</taxon>
        <taxon>Ascomycota</taxon>
        <taxon>Pezizomycotina</taxon>
        <taxon>Leotiomycetes</taxon>
        <taxon>Helotiales</taxon>
        <taxon>Helotiaceae</taxon>
        <taxon>Glarea</taxon>
    </lineage>
</organism>
<dbReference type="InParanoid" id="H0EZ98"/>
<evidence type="ECO:0000256" key="2">
    <source>
        <dbReference type="ARBA" id="ARBA00022741"/>
    </source>
</evidence>
<keyword evidence="8" id="KW-1185">Reference proteome</keyword>
<keyword evidence="3" id="KW-0347">Helicase</keyword>
<feature type="domain" description="AAA+ ATPase" evidence="6">
    <location>
        <begin position="1035"/>
        <end position="1171"/>
    </location>
</feature>
<dbReference type="HOGENOM" id="CLU_001133_0_0_1"/>
<evidence type="ECO:0000256" key="5">
    <source>
        <dbReference type="SAM" id="MobiDB-lite"/>
    </source>
</evidence>
<dbReference type="Gene3D" id="1.10.8.60">
    <property type="match status" value="1"/>
</dbReference>
<keyword evidence="2" id="KW-0547">Nucleotide-binding</keyword>
<evidence type="ECO:0000313" key="8">
    <source>
        <dbReference type="Proteomes" id="UP000005446"/>
    </source>
</evidence>
<keyword evidence="3" id="KW-0378">Hydrolase</keyword>
<sequence>MAPNGQDSGRTRRLAKELQKFLNGTRKVLGIADAKLFLEALLLEVNPRRCVETIFSSKAKLDPISESSIIKIFTTATNHETRSNGYKIEKILQTKLSKQPNKSAFSPGGRHDNDFEDFRKIRIYPTTDEFLSTKQQYYLQSKEVEEKSESDRTLAHLENQFRLLREDMLGELRTGLQVALGKKKGRSLGISLGNLSIAGLNMDGEQPCLALHCGLGLERLTKLDMTVRKKFLMDSKNFLKHDSFGALLGENDIHSFAHVNRDVDYLLRDPPVVLLQFPEDESFKRALMALKTFRDLRFTLVNTPVFAYQPILESLKKRTEVPIDQNLLFLANGETTFQPLPAQKLMAEKIMAGRRDDGSVKTRIDGKRIELDETQAQSVINGLICPLTVIRGPPGTGKSFLGSFLVKLILKYTDLKILVVSFKNHALDDFLEELLNLGVNPQDMVRLGSKARSTVRTEPLLLHHQKNSRSSETWGMINALDPEVDELKEELQRAFHEFGIGTHSLSWNDIQDYLEMNEEDRLYYDALTIPEENDGWNRVAKKNKRIAKQAFPSVWAMPMNSRSDLVRKWTRSLFEERVELIQDLYKRYTEVQEKLNSLRLEGKIATLRNMRVIGCTTTIAAKQNKLIRGANPDIVLQHRMHPEISVLIRELTYPDLIDGPNTTDRERPRGIQGRVVFVNHTHPEIEPPVDIVDRRDPERTSSKQNDFEAKMVLKLVRYLSQHNYQGEESDIVIVSLTRSNEKGEIGFMDAPERLNVLLSRARCCLIMIGSEETFMASKKGGAMWTKFLQSLKAKKCLHDGVPVRCEKHPEKEYLLKEPADFDRCCPDGGCSEPCKANDTCRKCVQAQKELERRTRRDFELEKHRLEDLERRTRRDFELEKHRLEVQARYAEELKAIQDETEHHKRLNKIAEEEKQAKRNLDQSKADLEALKEASARSNALKAAEKKRELEREKRKAEQQTKTPARAPSKDPNQPWSPPATAKEEWELLKQTDLARSGPMDELMEMIGLEDVKQEFLSIKSRVDTAVRQGVSLSKERFGCSLLGNPGTGKTTVARLYAKFLTSVGVIAGTKFEETTGSALANKGVTGCQKLLDDVLNEGGGVIFIDEAYQLTSGNSSGGGAVLDFLLPEVENLTGKIVFVLAGYDKEMESFFSHNPGLPSRFPTNLKFADYTDVELLQILELKINSRYREAMKVEGGLKGLYCRVITRRIGRGRGRPGFGNARAVENTLAIIIKRQAVRLRKERLALALGKPQPDDLLFTKEDVIGPEPSEALRASASWKKLSKLIGLKAVKEAVTSLCDSIVENYKRELEEKPPIEYNLNRVFLGNPGTGKTTVGKLYAGVLGDLGLLSKGDGKPPKPIIDMVLKTPSDFVGSALGHSEQQTKGILAAAEGKVLIIDEAYGLYGGGGVADPYKTAVIDTIVGEVQSVPGDDRCVLLLGYKDQMEEMFQNVNPGLSRRFPMASAFQFDDFDDSELGQILDLKLKDQSFEITDQARTVALEMLNRARNRPNFGNAGEIDILLNTAKARHQTRRTQGLAKYVTKFEAKDFDEDFDRANRSETNVKELFRGTVGQEAIMALLEGYQQTVRTMKNLDLDAKENIPFNFLFRGPPGTGKTTTARKMGKVFYDMGFLATAELIDVSATDLIGQYVGQTGPKVQQLLDKALGKVLFVDEAYRLGEGHFAKEAMDELVDCTTKTKYHKKLVIILAGYEKDINSLMSTNPGLTSRFPEVINFRGLTPVECFTLLTSTLSTQKKVLLSKKVDMDISALENSSEKFRNDMLIHFQILAQLDNWASARDVQTLSKSIFNRAIQNPDDIKRGQIRISGDLIQSECSALISERQSRGQSSMGNILPSVPLREYQVQNPRPPTKTTTRTTSTITKESQTQPEEEQIDSTPTQELAVTDKPKYPTPQRDAGVSDAIWEQLQRDQQAELEKEEEYKALIKARDDATDAERDEIVKRLLEEEARRKKEAEMKEKLALMGRCPVGYEWIKQAGGYRCAGGSHFLSNGQLGV</sequence>
<dbReference type="InterPro" id="IPR003959">
    <property type="entry name" value="ATPase_AAA_core"/>
</dbReference>